<keyword evidence="2" id="KW-1185">Reference proteome</keyword>
<dbReference type="EMBL" id="HF936048">
    <property type="protein sequence ID" value="CCX33367.1"/>
    <property type="molecule type" value="Genomic_DNA"/>
</dbReference>
<reference evidence="1 2" key="1">
    <citation type="journal article" date="2013" name="PLoS Genet.">
        <title>The genome and development-dependent transcriptomes of Pyronema confluens: a window into fungal evolution.</title>
        <authorList>
            <person name="Traeger S."/>
            <person name="Altegoer F."/>
            <person name="Freitag M."/>
            <person name="Gabaldon T."/>
            <person name="Kempken F."/>
            <person name="Kumar A."/>
            <person name="Marcet-Houben M."/>
            <person name="Poggeler S."/>
            <person name="Stajich J.E."/>
            <person name="Nowrousian M."/>
        </authorList>
    </citation>
    <scope>NUCLEOTIDE SEQUENCE [LARGE SCALE GENOMIC DNA]</scope>
    <source>
        <strain evidence="2">CBS 100304</strain>
        <tissue evidence="1">Vegetative mycelium</tissue>
    </source>
</reference>
<sequence length="79" mass="8906">MVLRRHLHAEASTLVLRLTVRSSPFTRRSLLSMDLSALEQARYSLSEYRSRKNLHPGHRAIGSVFAIGVLLSKESSSWA</sequence>
<dbReference type="AlphaFoldDB" id="U4LP74"/>
<evidence type="ECO:0000313" key="2">
    <source>
        <dbReference type="Proteomes" id="UP000018144"/>
    </source>
</evidence>
<name>U4LP74_PYROM</name>
<organism evidence="1 2">
    <name type="scientific">Pyronema omphalodes (strain CBS 100304)</name>
    <name type="common">Pyronema confluens</name>
    <dbReference type="NCBI Taxonomy" id="1076935"/>
    <lineage>
        <taxon>Eukaryota</taxon>
        <taxon>Fungi</taxon>
        <taxon>Dikarya</taxon>
        <taxon>Ascomycota</taxon>
        <taxon>Pezizomycotina</taxon>
        <taxon>Pezizomycetes</taxon>
        <taxon>Pezizales</taxon>
        <taxon>Pyronemataceae</taxon>
        <taxon>Pyronema</taxon>
    </lineage>
</organism>
<protein>
    <submittedName>
        <fullName evidence="1">Uncharacterized protein</fullName>
    </submittedName>
</protein>
<accession>U4LP74</accession>
<gene>
    <name evidence="1" type="ORF">PCON_01048</name>
</gene>
<proteinExistence type="predicted"/>
<dbReference type="Proteomes" id="UP000018144">
    <property type="component" value="Unassembled WGS sequence"/>
</dbReference>
<evidence type="ECO:0000313" key="1">
    <source>
        <dbReference type="EMBL" id="CCX33367.1"/>
    </source>
</evidence>